<keyword evidence="1" id="KW-0614">Plasmid</keyword>
<organism evidence="1 2">
    <name type="scientific">Escherichia coli</name>
    <dbReference type="NCBI Taxonomy" id="562"/>
    <lineage>
        <taxon>Bacteria</taxon>
        <taxon>Pseudomonadati</taxon>
        <taxon>Pseudomonadota</taxon>
        <taxon>Gammaproteobacteria</taxon>
        <taxon>Enterobacterales</taxon>
        <taxon>Enterobacteriaceae</taxon>
        <taxon>Escherichia</taxon>
    </lineage>
</organism>
<dbReference type="RefSeq" id="WP_050939838.1">
    <property type="nucleotide sequence ID" value="NZ_LGZP01000046.1"/>
</dbReference>
<evidence type="ECO:0000313" key="2">
    <source>
        <dbReference type="Proteomes" id="UP000514533"/>
    </source>
</evidence>
<dbReference type="AlphaFoldDB" id="A0A0L1BV70"/>
<name>A0A0L1BV70_ECOLX</name>
<reference evidence="1 2" key="1">
    <citation type="submission" date="2020-06" db="EMBL/GenBank/DDBJ databases">
        <title>REHAB project genomes.</title>
        <authorList>
            <person name="Shaw L.P."/>
        </authorList>
    </citation>
    <scope>NUCLEOTIDE SEQUENCE [LARGE SCALE GENOMIC DNA]</scope>
    <source>
        <strain evidence="1 2">RHB01-C20</strain>
        <plasmid evidence="2">prhb01-c20_2</plasmid>
    </source>
</reference>
<accession>A0A0L1BV70</accession>
<protein>
    <submittedName>
        <fullName evidence="1">Uncharacterized protein</fullName>
    </submittedName>
</protein>
<proteinExistence type="predicted"/>
<gene>
    <name evidence="1" type="ORF">HVV39_27245</name>
</gene>
<sequence length="80" mass="9199">MRNPVYCYTVEQKQEETLTRIAVAATSMLEQPVRKSEVLRAAIDTIIHATPDIHDEFMEHLKKRVNSRNKSARRTGKTTS</sequence>
<dbReference type="Proteomes" id="UP000514533">
    <property type="component" value="Plasmid pRHB01-C20_2"/>
</dbReference>
<evidence type="ECO:0000313" key="1">
    <source>
        <dbReference type="EMBL" id="QMS41653.1"/>
    </source>
</evidence>
<dbReference type="EMBL" id="CP055982">
    <property type="protein sequence ID" value="QMS41653.1"/>
    <property type="molecule type" value="Genomic_DNA"/>
</dbReference>
<geneLocation type="plasmid" evidence="2">
    <name>prhb01-c20_2</name>
</geneLocation>